<evidence type="ECO:0000313" key="5">
    <source>
        <dbReference type="Proteomes" id="UP000001940"/>
    </source>
</evidence>
<feature type="region of interest" description="Disordered" evidence="1">
    <location>
        <begin position="22"/>
        <end position="46"/>
    </location>
</feature>
<feature type="chain" id="PRO_5004199803" evidence="2">
    <location>
        <begin position="19"/>
        <end position="220"/>
    </location>
</feature>
<dbReference type="PIR" id="T23817">
    <property type="entry name" value="T23817"/>
</dbReference>
<feature type="region of interest" description="Disordered" evidence="1">
    <location>
        <begin position="165"/>
        <end position="220"/>
    </location>
</feature>
<dbReference type="AlphaFoldDB" id="Q21588"/>
<dbReference type="PeptideAtlas" id="Q21588"/>
<dbReference type="OMA" id="PNRADKP"/>
<dbReference type="EMBL" id="BX284604">
    <property type="protein sequence ID" value="CAA92742.1"/>
    <property type="molecule type" value="Genomic_DNA"/>
</dbReference>
<dbReference type="Pfam" id="PF02520">
    <property type="entry name" value="ANIS5_cation-bd"/>
    <property type="match status" value="1"/>
</dbReference>
<dbReference type="PANTHER" id="PTHR21593">
    <property type="entry name" value="PRION-LIKE- Q/N-RICH -DOMAIN-BEARING PROTEIN PROTEIN"/>
    <property type="match status" value="1"/>
</dbReference>
<feature type="domain" description="SXP/RAL-2 family protein Ani s 5-like cation-binding" evidence="3">
    <location>
        <begin position="61"/>
        <end position="166"/>
    </location>
</feature>
<dbReference type="InterPro" id="IPR052823">
    <property type="entry name" value="SXP/RAL-2_related"/>
</dbReference>
<feature type="signal peptide" evidence="2">
    <location>
        <begin position="1"/>
        <end position="18"/>
    </location>
</feature>
<accession>Q21588</accession>
<dbReference type="UCSC" id="M7.10">
    <property type="organism name" value="c. elegans"/>
</dbReference>
<dbReference type="PaxDb" id="6239-M7.10"/>
<gene>
    <name evidence="4 6" type="primary">srlf-17</name>
    <name evidence="4" type="ORF">CELE_M7.10</name>
    <name evidence="6" type="ORF">M7.10</name>
</gene>
<feature type="compositionally biased region" description="Polar residues" evidence="1">
    <location>
        <begin position="211"/>
        <end position="220"/>
    </location>
</feature>
<dbReference type="WormBase" id="M7.10">
    <property type="protein sequence ID" value="CE03490"/>
    <property type="gene ID" value="WBGene00010886"/>
    <property type="gene designation" value="srlf-17"/>
</dbReference>
<dbReference type="InterPro" id="IPR003677">
    <property type="entry name" value="ANIS5_cation-bd"/>
</dbReference>
<evidence type="ECO:0000313" key="6">
    <source>
        <dbReference type="WormBase" id="M7.10"/>
    </source>
</evidence>
<dbReference type="CTD" id="178010"/>
<reference evidence="4 5" key="1">
    <citation type="journal article" date="1998" name="Science">
        <title>Genome sequence of the nematode C. elegans: a platform for investigating biology.</title>
        <authorList>
            <consortium name="The C. elegans sequencing consortium"/>
            <person name="Sulson J.E."/>
            <person name="Waterston R."/>
        </authorList>
    </citation>
    <scope>NUCLEOTIDE SEQUENCE [LARGE SCALE GENOMIC DNA]</scope>
    <source>
        <strain evidence="4 5">Bristol N2</strain>
    </source>
</reference>
<dbReference type="InParanoid" id="Q21588"/>
<dbReference type="HOGENOM" id="CLU_084863_1_0_1"/>
<dbReference type="Proteomes" id="UP000001940">
    <property type="component" value="Chromosome IV"/>
</dbReference>
<dbReference type="Bgee" id="WBGene00010886">
    <property type="expression patterns" value="Expressed in adult organism"/>
</dbReference>
<dbReference type="GeneID" id="178010"/>
<sequence>MAFKRIFLVLLLSAIALARPDGPGSPNRADKPEGKKGPGGAPEGPHFSRPLPPFIANLSMEAKIEFDSVFKNKSLTLAQIDAQDALLVEKYGVAAVYKEFKANVTAYLAEVKKNQTKVISNLSSVAEKIDAILSNKDQTRKAQHEALIALRKEFPIEFDVLRFISSPKRDPKGPGGLRRPKGPKGPKGPGGPHGKPPGGPKKVSEEKEASGSAQASSEDK</sequence>
<dbReference type="STRING" id="6239.M7.10.1"/>
<name>Q21588_CAEEL</name>
<evidence type="ECO:0000256" key="2">
    <source>
        <dbReference type="SAM" id="SignalP"/>
    </source>
</evidence>
<dbReference type="PANTHER" id="PTHR21593:SF4">
    <property type="entry name" value="SXP_RAL-2 FAMILY PROTEIN ANI S 5-LIKE CATION-BINDING DOMAIN-CONTAINING PROTEIN"/>
    <property type="match status" value="1"/>
</dbReference>
<dbReference type="AGR" id="WB:WBGene00010886"/>
<evidence type="ECO:0000256" key="1">
    <source>
        <dbReference type="SAM" id="MobiDB-lite"/>
    </source>
</evidence>
<dbReference type="OrthoDB" id="5845888at2759"/>
<dbReference type="PhylomeDB" id="Q21588"/>
<evidence type="ECO:0000259" key="3">
    <source>
        <dbReference type="Pfam" id="PF02520"/>
    </source>
</evidence>
<keyword evidence="5" id="KW-1185">Reference proteome</keyword>
<dbReference type="RefSeq" id="NP_502073.1">
    <property type="nucleotide sequence ID" value="NM_069672.3"/>
</dbReference>
<protein>
    <submittedName>
        <fullName evidence="4">SXP/RAL-2 family protein Ani s 5-like cation-binding domain-containing protein</fullName>
    </submittedName>
</protein>
<organism evidence="4 5">
    <name type="scientific">Caenorhabditis elegans</name>
    <dbReference type="NCBI Taxonomy" id="6239"/>
    <lineage>
        <taxon>Eukaryota</taxon>
        <taxon>Metazoa</taxon>
        <taxon>Ecdysozoa</taxon>
        <taxon>Nematoda</taxon>
        <taxon>Chromadorea</taxon>
        <taxon>Rhabditida</taxon>
        <taxon>Rhabditina</taxon>
        <taxon>Rhabditomorpha</taxon>
        <taxon>Rhabditoidea</taxon>
        <taxon>Rhabditidae</taxon>
        <taxon>Peloderinae</taxon>
        <taxon>Caenorhabditis</taxon>
    </lineage>
</organism>
<dbReference type="KEGG" id="cel:CELE_M7.10"/>
<evidence type="ECO:0000313" key="4">
    <source>
        <dbReference type="EMBL" id="CAA92742.1"/>
    </source>
</evidence>
<proteinExistence type="predicted"/>
<dbReference type="eggNOG" id="ENOG502TGTG">
    <property type="taxonomic scope" value="Eukaryota"/>
</dbReference>
<keyword evidence="2" id="KW-0732">Signal</keyword>
<dbReference type="FunCoup" id="Q21588">
    <property type="interactions" value="146"/>
</dbReference>